<feature type="compositionally biased region" description="Polar residues" evidence="2">
    <location>
        <begin position="258"/>
        <end position="269"/>
    </location>
</feature>
<dbReference type="RefSeq" id="XP_022110271.1">
    <property type="nucleotide sequence ID" value="XM_022254579.1"/>
</dbReference>
<dbReference type="PANTHER" id="PTHR18870:SF9">
    <property type="entry name" value="PROTEIN TAG-278-RELATED"/>
    <property type="match status" value="1"/>
</dbReference>
<sequence length="322" mass="37176">MAECGGASAAASAPRFNKKSFEFRMCKKVAELTQVVHMLFVKNHEREVELESVKMAYEEEIASVIADARSKIEKLQQSLAAEQRRSDSAKKGFEQNLEEKEKQLSQKLAESGVKVRELQKDNEFLRDQVVRLQRIVEDSESTQAVAEEDELKLFQEQLDLARAEIQEKTGKLSRLQEMIGNEADQRRENDAIVSRLKSEMEQMQFELSAQMEDLKNELLDASNSKEKLRQKNKNLESDIRNLKKELETRRLSEFNPAPRSSLQSPPSMDTSEELERLRREVRMYRMELSNREGNFNRMFTDSLPVRIDQRAGVVGREGTGRT</sequence>
<dbReference type="PANTHER" id="PTHR18870">
    <property type="entry name" value="PROTEIN TAG-278-RELATED"/>
    <property type="match status" value="1"/>
</dbReference>
<feature type="region of interest" description="Disordered" evidence="2">
    <location>
        <begin position="247"/>
        <end position="274"/>
    </location>
</feature>
<keyword evidence="3" id="KW-1185">Reference proteome</keyword>
<accession>A0A8B8A311</accession>
<gene>
    <name evidence="4" type="primary">LOC110989888</name>
</gene>
<evidence type="ECO:0000313" key="3">
    <source>
        <dbReference type="Proteomes" id="UP000694845"/>
    </source>
</evidence>
<dbReference type="AlphaFoldDB" id="A0A8B8A311"/>
<reference evidence="4" key="1">
    <citation type="submission" date="2025-08" db="UniProtKB">
        <authorList>
            <consortium name="RefSeq"/>
        </authorList>
    </citation>
    <scope>IDENTIFICATION</scope>
</reference>
<dbReference type="GeneID" id="110989888"/>
<dbReference type="OrthoDB" id="75801at2759"/>
<dbReference type="KEGG" id="aplc:110989888"/>
<evidence type="ECO:0000256" key="1">
    <source>
        <dbReference type="ARBA" id="ARBA00023054"/>
    </source>
</evidence>
<evidence type="ECO:0000313" key="4">
    <source>
        <dbReference type="RefSeq" id="XP_022110271.1"/>
    </source>
</evidence>
<dbReference type="OMA" id="VKNHERE"/>
<proteinExistence type="predicted"/>
<keyword evidence="1" id="KW-0175">Coiled coil</keyword>
<protein>
    <submittedName>
        <fullName evidence="4">Protein FAM184A-like</fullName>
    </submittedName>
</protein>
<evidence type="ECO:0000256" key="2">
    <source>
        <dbReference type="SAM" id="MobiDB-lite"/>
    </source>
</evidence>
<dbReference type="Proteomes" id="UP000694845">
    <property type="component" value="Unplaced"/>
</dbReference>
<organism evidence="3 4">
    <name type="scientific">Acanthaster planci</name>
    <name type="common">Crown-of-thorns starfish</name>
    <dbReference type="NCBI Taxonomy" id="133434"/>
    <lineage>
        <taxon>Eukaryota</taxon>
        <taxon>Metazoa</taxon>
        <taxon>Echinodermata</taxon>
        <taxon>Eleutherozoa</taxon>
        <taxon>Asterozoa</taxon>
        <taxon>Asteroidea</taxon>
        <taxon>Valvatacea</taxon>
        <taxon>Valvatida</taxon>
        <taxon>Acanthasteridae</taxon>
        <taxon>Acanthaster</taxon>
    </lineage>
</organism>
<name>A0A8B8A311_ACAPL</name>